<dbReference type="InterPro" id="IPR026444">
    <property type="entry name" value="Secre_tail"/>
</dbReference>
<dbReference type="NCBIfam" id="TIGR04183">
    <property type="entry name" value="Por_Secre_tail"/>
    <property type="match status" value="1"/>
</dbReference>
<evidence type="ECO:0000256" key="1">
    <source>
        <dbReference type="ARBA" id="ARBA00022729"/>
    </source>
</evidence>
<evidence type="ECO:0000256" key="2">
    <source>
        <dbReference type="SAM" id="SignalP"/>
    </source>
</evidence>
<feature type="domain" description="Secretion system C-terminal sorting" evidence="3">
    <location>
        <begin position="221"/>
        <end position="285"/>
    </location>
</feature>
<accession>A0A916XZW3</accession>
<gene>
    <name evidence="4" type="ORF">GCM10011343_13440</name>
</gene>
<keyword evidence="5" id="KW-1185">Reference proteome</keyword>
<evidence type="ECO:0000313" key="5">
    <source>
        <dbReference type="Proteomes" id="UP000625735"/>
    </source>
</evidence>
<dbReference type="AlphaFoldDB" id="A0A916XZW3"/>
<comment type="caution">
    <text evidence="4">The sequence shown here is derived from an EMBL/GenBank/DDBJ whole genome shotgun (WGS) entry which is preliminary data.</text>
</comment>
<dbReference type="EMBL" id="BMFG01000004">
    <property type="protein sequence ID" value="GGD24564.1"/>
    <property type="molecule type" value="Genomic_DNA"/>
</dbReference>
<dbReference type="RefSeq" id="WP_188361778.1">
    <property type="nucleotide sequence ID" value="NZ_BMFG01000004.1"/>
</dbReference>
<evidence type="ECO:0000259" key="3">
    <source>
        <dbReference type="Pfam" id="PF18962"/>
    </source>
</evidence>
<dbReference type="Proteomes" id="UP000625735">
    <property type="component" value="Unassembled WGS sequence"/>
</dbReference>
<feature type="signal peptide" evidence="2">
    <location>
        <begin position="1"/>
        <end position="21"/>
    </location>
</feature>
<protein>
    <recommendedName>
        <fullName evidence="3">Secretion system C-terminal sorting domain-containing protein</fullName>
    </recommendedName>
</protein>
<organism evidence="4 5">
    <name type="scientific">Flavobacterium orientale</name>
    <dbReference type="NCBI Taxonomy" id="1756020"/>
    <lineage>
        <taxon>Bacteria</taxon>
        <taxon>Pseudomonadati</taxon>
        <taxon>Bacteroidota</taxon>
        <taxon>Flavobacteriia</taxon>
        <taxon>Flavobacteriales</taxon>
        <taxon>Flavobacteriaceae</taxon>
        <taxon>Flavobacterium</taxon>
    </lineage>
</organism>
<reference evidence="4" key="1">
    <citation type="journal article" date="2014" name="Int. J. Syst. Evol. Microbiol.">
        <title>Complete genome sequence of Corynebacterium casei LMG S-19264T (=DSM 44701T), isolated from a smear-ripened cheese.</title>
        <authorList>
            <consortium name="US DOE Joint Genome Institute (JGI-PGF)"/>
            <person name="Walter F."/>
            <person name="Albersmeier A."/>
            <person name="Kalinowski J."/>
            <person name="Ruckert C."/>
        </authorList>
    </citation>
    <scope>NUCLEOTIDE SEQUENCE</scope>
    <source>
        <strain evidence="4">CGMCC 1.12506</strain>
    </source>
</reference>
<name>A0A916XZW3_9FLAO</name>
<evidence type="ECO:0000313" key="4">
    <source>
        <dbReference type="EMBL" id="GGD24564.1"/>
    </source>
</evidence>
<proteinExistence type="predicted"/>
<feature type="chain" id="PRO_5037253076" description="Secretion system C-terminal sorting domain-containing protein" evidence="2">
    <location>
        <begin position="22"/>
        <end position="291"/>
    </location>
</feature>
<dbReference type="Pfam" id="PF18962">
    <property type="entry name" value="Por_Secre_tail"/>
    <property type="match status" value="1"/>
</dbReference>
<keyword evidence="1 2" id="KW-0732">Signal</keyword>
<sequence length="291" mass="31762">MKKTLLLFFGLLLVFSFQSEAQVTATLGIQTGASSTNSLLSTSTTVNRYSRTMSLYTASEIVAAGGLSGTITSLAWNKAGVGEYPFGDAYIKVYIKHVTHSNWASVPSWTTEVNGATEVFTSSTYSIPAGTGWKEVPFTTSFEWNGTSNIVIFVEWHRPSTPTGDIAWGRSTDATMNATRVGSTSLDALVMLINSNRPLVQLTITPNTANLDDAIRSTFQLYPNPTTNILFYSSEQPLTNYVLYNANGQIIKEADFTATEGEINVADLASGMYYIKIISADKSEVFKWVKL</sequence>
<reference evidence="4" key="2">
    <citation type="submission" date="2020-09" db="EMBL/GenBank/DDBJ databases">
        <authorList>
            <person name="Sun Q."/>
            <person name="Zhou Y."/>
        </authorList>
    </citation>
    <scope>NUCLEOTIDE SEQUENCE</scope>
    <source>
        <strain evidence="4">CGMCC 1.12506</strain>
    </source>
</reference>